<protein>
    <recommendedName>
        <fullName evidence="4">Lipoprotein-attachment site-containing protein</fullName>
    </recommendedName>
</protein>
<feature type="compositionally biased region" description="Low complexity" evidence="1">
    <location>
        <begin position="45"/>
        <end position="59"/>
    </location>
</feature>
<evidence type="ECO:0000256" key="1">
    <source>
        <dbReference type="SAM" id="MobiDB-lite"/>
    </source>
</evidence>
<gene>
    <name evidence="2" type="ORF">SAMN05444171_4322</name>
</gene>
<evidence type="ECO:0008006" key="4">
    <source>
        <dbReference type="Google" id="ProtNLM"/>
    </source>
</evidence>
<accession>A0A1M7B7M3</accession>
<organism evidence="2 3">
    <name type="scientific">Bradyrhizobium lablabi</name>
    <dbReference type="NCBI Taxonomy" id="722472"/>
    <lineage>
        <taxon>Bacteria</taxon>
        <taxon>Pseudomonadati</taxon>
        <taxon>Pseudomonadota</taxon>
        <taxon>Alphaproteobacteria</taxon>
        <taxon>Hyphomicrobiales</taxon>
        <taxon>Nitrobacteraceae</taxon>
        <taxon>Bradyrhizobium</taxon>
    </lineage>
</organism>
<dbReference type="EMBL" id="FNTI01000001">
    <property type="protein sequence ID" value="SED51566.1"/>
    <property type="molecule type" value="Genomic_DNA"/>
</dbReference>
<dbReference type="Proteomes" id="UP000183208">
    <property type="component" value="Unassembled WGS sequence"/>
</dbReference>
<dbReference type="AlphaFoldDB" id="A0A1M7B7M3"/>
<name>A0A1M7B7M3_9BRAD</name>
<sequence>MVRPRIGEFVVISNYRPTSSGWAIILLSVTALALGGCGRKAGLDLPPNAPPLAAAPATADSETERAAQPGVFNSTYGSETGPAAAKGRKKPFILDPLLGN</sequence>
<feature type="region of interest" description="Disordered" evidence="1">
    <location>
        <begin position="45"/>
        <end position="88"/>
    </location>
</feature>
<reference evidence="2 3" key="1">
    <citation type="submission" date="2016-10" db="EMBL/GenBank/DDBJ databases">
        <authorList>
            <person name="de Groot N.N."/>
        </authorList>
    </citation>
    <scope>NUCLEOTIDE SEQUENCE [LARGE SCALE GENOMIC DNA]</scope>
    <source>
        <strain evidence="2 3">GAS522</strain>
    </source>
</reference>
<proteinExistence type="predicted"/>
<evidence type="ECO:0000313" key="3">
    <source>
        <dbReference type="Proteomes" id="UP000183208"/>
    </source>
</evidence>
<evidence type="ECO:0000313" key="2">
    <source>
        <dbReference type="EMBL" id="SED51566.1"/>
    </source>
</evidence>